<proteinExistence type="predicted"/>
<feature type="compositionally biased region" description="Polar residues" evidence="1">
    <location>
        <begin position="76"/>
        <end position="87"/>
    </location>
</feature>
<feature type="region of interest" description="Disordered" evidence="1">
    <location>
        <begin position="72"/>
        <end position="91"/>
    </location>
</feature>
<dbReference type="AlphaFoldDB" id="A0A166DFD4"/>
<organism evidence="2 3">
    <name type="scientific">Athelia psychrophila</name>
    <dbReference type="NCBI Taxonomy" id="1759441"/>
    <lineage>
        <taxon>Eukaryota</taxon>
        <taxon>Fungi</taxon>
        <taxon>Dikarya</taxon>
        <taxon>Basidiomycota</taxon>
        <taxon>Agaricomycotina</taxon>
        <taxon>Agaricomycetes</taxon>
        <taxon>Agaricomycetidae</taxon>
        <taxon>Atheliales</taxon>
        <taxon>Atheliaceae</taxon>
        <taxon>Athelia</taxon>
    </lineage>
</organism>
<sequence>MSINTRNRDSFMHICAHPENQARSPEEIRVEDYLKAYTSTGRAPPPVPQEPTEARVRVTLGLPLLFEPFVEPAEGESSTAPLVNPTTDPKKLPRIQVFQPVQSDGETYQTIAAVPEYAFFSHEELRCYAYAAGVIMPPTPLPLDPAPIRLS</sequence>
<keyword evidence="3" id="KW-1185">Reference proteome</keyword>
<protein>
    <submittedName>
        <fullName evidence="2">Uncharacterized protein</fullName>
    </submittedName>
</protein>
<dbReference type="OrthoDB" id="3234974at2759"/>
<gene>
    <name evidence="2" type="ORF">FIBSPDRAFT_102939</name>
</gene>
<dbReference type="Gene3D" id="1.10.10.2360">
    <property type="match status" value="1"/>
</dbReference>
<evidence type="ECO:0000313" key="2">
    <source>
        <dbReference type="EMBL" id="KZP14644.1"/>
    </source>
</evidence>
<name>A0A166DFD4_9AGAM</name>
<reference evidence="2 3" key="1">
    <citation type="journal article" date="2016" name="Mol. Biol. Evol.">
        <title>Comparative Genomics of Early-Diverging Mushroom-Forming Fungi Provides Insights into the Origins of Lignocellulose Decay Capabilities.</title>
        <authorList>
            <person name="Nagy L.G."/>
            <person name="Riley R."/>
            <person name="Tritt A."/>
            <person name="Adam C."/>
            <person name="Daum C."/>
            <person name="Floudas D."/>
            <person name="Sun H."/>
            <person name="Yadav J.S."/>
            <person name="Pangilinan J."/>
            <person name="Larsson K.H."/>
            <person name="Matsuura K."/>
            <person name="Barry K."/>
            <person name="Labutti K."/>
            <person name="Kuo R."/>
            <person name="Ohm R.A."/>
            <person name="Bhattacharya S.S."/>
            <person name="Shirouzu T."/>
            <person name="Yoshinaga Y."/>
            <person name="Martin F.M."/>
            <person name="Grigoriev I.V."/>
            <person name="Hibbett D.S."/>
        </authorList>
    </citation>
    <scope>NUCLEOTIDE SEQUENCE [LARGE SCALE GENOMIC DNA]</scope>
    <source>
        <strain evidence="2 3">CBS 109695</strain>
    </source>
</reference>
<evidence type="ECO:0000313" key="3">
    <source>
        <dbReference type="Proteomes" id="UP000076532"/>
    </source>
</evidence>
<dbReference type="EMBL" id="KV417614">
    <property type="protein sequence ID" value="KZP14644.1"/>
    <property type="molecule type" value="Genomic_DNA"/>
</dbReference>
<accession>A0A166DFD4</accession>
<dbReference type="Proteomes" id="UP000076532">
    <property type="component" value="Unassembled WGS sequence"/>
</dbReference>
<evidence type="ECO:0000256" key="1">
    <source>
        <dbReference type="SAM" id="MobiDB-lite"/>
    </source>
</evidence>